<dbReference type="Proteomes" id="UP000019265">
    <property type="component" value="Chromosome"/>
</dbReference>
<accession>W6A9A9</accession>
<dbReference type="PATRIC" id="fig|1276257.3.peg.205"/>
<protein>
    <submittedName>
        <fullName evidence="1">Uncharacterized protein</fullName>
    </submittedName>
</protein>
<dbReference type="AlphaFoldDB" id="W6A9A9"/>
<dbReference type="EMBL" id="CP006934">
    <property type="protein sequence ID" value="AHI53612.1"/>
    <property type="molecule type" value="Genomic_DNA"/>
</dbReference>
<dbReference type="SUPFAM" id="SSF52833">
    <property type="entry name" value="Thioredoxin-like"/>
    <property type="match status" value="1"/>
</dbReference>
<dbReference type="KEGG" id="ssab:SSABA_v1c02000"/>
<keyword evidence="2" id="KW-1185">Reference proteome</keyword>
<dbReference type="RefSeq" id="WP_025250747.1">
    <property type="nucleotide sequence ID" value="NZ_CP006934.1"/>
</dbReference>
<dbReference type="STRING" id="1276257.SSABA_v1c02000"/>
<reference evidence="1 2" key="1">
    <citation type="journal article" date="2014" name="Genome Biol. Evol.">
        <title>Molecular evolution of the substrate utilization strategies and putative virulence factors in mosquito-associated Spiroplasma species.</title>
        <authorList>
            <person name="Chang T.H."/>
            <person name="Lo W.S."/>
            <person name="Ku C."/>
            <person name="Chen L.L."/>
            <person name="Kuo C.H."/>
        </authorList>
    </citation>
    <scope>NUCLEOTIDE SEQUENCE [LARGE SCALE GENOMIC DNA]</scope>
    <source>
        <strain evidence="1">Ar-1343</strain>
    </source>
</reference>
<gene>
    <name evidence="1" type="ORF">SSABA_v1c02000</name>
</gene>
<dbReference type="InterPro" id="IPR036249">
    <property type="entry name" value="Thioredoxin-like_sf"/>
</dbReference>
<evidence type="ECO:0000313" key="2">
    <source>
        <dbReference type="Proteomes" id="UP000019265"/>
    </source>
</evidence>
<name>W6A9A9_9MOLU</name>
<dbReference type="HOGENOM" id="CLU_1642670_0_0_14"/>
<evidence type="ECO:0000313" key="1">
    <source>
        <dbReference type="EMBL" id="AHI53612.1"/>
    </source>
</evidence>
<sequence>MSWKLREYSLYHQNGFKVSLSFCGVHKKIVIWFFPQDSGDEIILEIGKMQDFCKKKSFWNFHIFAISRAMPGDKAITENFESNSITFLNDYDGTLTNIFNVVFYKNSIDSSRIIIQKSVFLLSKNFNVQKEFRSQNQKWDFDKIMEELYYELKRKRISITK</sequence>
<organism evidence="1 2">
    <name type="scientific">Spiroplasma sabaudiense Ar-1343</name>
    <dbReference type="NCBI Taxonomy" id="1276257"/>
    <lineage>
        <taxon>Bacteria</taxon>
        <taxon>Bacillati</taxon>
        <taxon>Mycoplasmatota</taxon>
        <taxon>Mollicutes</taxon>
        <taxon>Entomoplasmatales</taxon>
        <taxon>Spiroplasmataceae</taxon>
        <taxon>Spiroplasma</taxon>
    </lineage>
</organism>
<dbReference type="OrthoDB" id="9848285at2"/>
<proteinExistence type="predicted"/>
<dbReference type="Gene3D" id="3.40.30.10">
    <property type="entry name" value="Glutaredoxin"/>
    <property type="match status" value="1"/>
</dbReference>